<evidence type="ECO:0000313" key="12">
    <source>
        <dbReference type="Proteomes" id="UP000530234"/>
    </source>
</evidence>
<evidence type="ECO:0000313" key="11">
    <source>
        <dbReference type="EMBL" id="MBB0233161.1"/>
    </source>
</evidence>
<dbReference type="Proteomes" id="UP000530234">
    <property type="component" value="Unassembled WGS sequence"/>
</dbReference>
<evidence type="ECO:0000256" key="8">
    <source>
        <dbReference type="ARBA" id="ARBA00029586"/>
    </source>
</evidence>
<dbReference type="SUPFAM" id="SSF50022">
    <property type="entry name" value="ISP domain"/>
    <property type="match status" value="1"/>
</dbReference>
<comment type="caution">
    <text evidence="11">The sequence shown here is derived from an EMBL/GenBank/DDBJ whole genome shotgun (WGS) entry which is preliminary data.</text>
</comment>
<evidence type="ECO:0000256" key="4">
    <source>
        <dbReference type="ARBA" id="ARBA00022723"/>
    </source>
</evidence>
<evidence type="ECO:0000259" key="10">
    <source>
        <dbReference type="PROSITE" id="PS51296"/>
    </source>
</evidence>
<dbReference type="Gene3D" id="2.102.10.10">
    <property type="entry name" value="Rieske [2Fe-2S] iron-sulphur domain"/>
    <property type="match status" value="1"/>
</dbReference>
<dbReference type="FunFam" id="2.102.10.10:FF:000016">
    <property type="entry name" value="Nitrite reductase/ring-hydroxylating ferredoxin subunit"/>
    <property type="match status" value="1"/>
</dbReference>
<reference evidence="12" key="1">
    <citation type="submission" date="2019-10" db="EMBL/GenBank/DDBJ databases">
        <title>Streptomyces sp. nov., a novel actinobacterium isolated from alkaline environment.</title>
        <authorList>
            <person name="Golinska P."/>
        </authorList>
    </citation>
    <scope>NUCLEOTIDE SEQUENCE [LARGE SCALE GENOMIC DNA]</scope>
    <source>
        <strain evidence="12">DSM 42108</strain>
    </source>
</reference>
<dbReference type="PROSITE" id="PS51296">
    <property type="entry name" value="RIESKE"/>
    <property type="match status" value="1"/>
</dbReference>
<dbReference type="PANTHER" id="PTHR10134">
    <property type="entry name" value="CYTOCHROME B-C1 COMPLEX SUBUNIT RIESKE, MITOCHONDRIAL"/>
    <property type="match status" value="1"/>
</dbReference>
<dbReference type="CDD" id="cd03467">
    <property type="entry name" value="Rieske"/>
    <property type="match status" value="1"/>
</dbReference>
<name>A0A7W3T9F1_9ACTN</name>
<dbReference type="GO" id="GO:0016020">
    <property type="term" value="C:membrane"/>
    <property type="evidence" value="ECO:0007669"/>
    <property type="project" value="InterPro"/>
</dbReference>
<gene>
    <name evidence="11" type="ORF">FOE67_27630</name>
</gene>
<protein>
    <recommendedName>
        <fullName evidence="2">Cytochrome bc1 complex Rieske iron-sulfur subunit</fullName>
    </recommendedName>
    <alternativeName>
        <fullName evidence="8">Cytochrome bc1 reductase complex subunit QcrA</fullName>
    </alternativeName>
</protein>
<proteinExistence type="predicted"/>
<organism evidence="11 12">
    <name type="scientific">Streptomyces calidiresistens</name>
    <dbReference type="NCBI Taxonomy" id="1485586"/>
    <lineage>
        <taxon>Bacteria</taxon>
        <taxon>Bacillati</taxon>
        <taxon>Actinomycetota</taxon>
        <taxon>Actinomycetes</taxon>
        <taxon>Kitasatosporales</taxon>
        <taxon>Streptomycetaceae</taxon>
        <taxon>Streptomyces</taxon>
    </lineage>
</organism>
<dbReference type="GO" id="GO:0051537">
    <property type="term" value="F:2 iron, 2 sulfur cluster binding"/>
    <property type="evidence" value="ECO:0007669"/>
    <property type="project" value="UniProtKB-KW"/>
</dbReference>
<dbReference type="InterPro" id="IPR005805">
    <property type="entry name" value="Rieske_Fe-S_prot_C"/>
</dbReference>
<dbReference type="GO" id="GO:0004497">
    <property type="term" value="F:monooxygenase activity"/>
    <property type="evidence" value="ECO:0007669"/>
    <property type="project" value="UniProtKB-ARBA"/>
</dbReference>
<dbReference type="Pfam" id="PF00355">
    <property type="entry name" value="Rieske"/>
    <property type="match status" value="1"/>
</dbReference>
<evidence type="ECO:0000256" key="2">
    <source>
        <dbReference type="ARBA" id="ARBA00015816"/>
    </source>
</evidence>
<dbReference type="PRINTS" id="PR00162">
    <property type="entry name" value="RIESKE"/>
</dbReference>
<accession>A0A7W3T9F1</accession>
<feature type="domain" description="Rieske" evidence="10">
    <location>
        <begin position="16"/>
        <end position="108"/>
    </location>
</feature>
<dbReference type="EMBL" id="VKHS01001589">
    <property type="protein sequence ID" value="MBB0233161.1"/>
    <property type="molecule type" value="Genomic_DNA"/>
</dbReference>
<evidence type="ECO:0000256" key="7">
    <source>
        <dbReference type="ARBA" id="ARBA00023157"/>
    </source>
</evidence>
<evidence type="ECO:0000256" key="9">
    <source>
        <dbReference type="ARBA" id="ARBA00034078"/>
    </source>
</evidence>
<dbReference type="InterPro" id="IPR036922">
    <property type="entry name" value="Rieske_2Fe-2S_sf"/>
</dbReference>
<evidence type="ECO:0000256" key="6">
    <source>
        <dbReference type="ARBA" id="ARBA00023014"/>
    </source>
</evidence>
<dbReference type="GO" id="GO:0016705">
    <property type="term" value="F:oxidoreductase activity, acting on paired donors, with incorporation or reduction of molecular oxygen"/>
    <property type="evidence" value="ECO:0007669"/>
    <property type="project" value="UniProtKB-ARBA"/>
</dbReference>
<keyword evidence="3" id="KW-0001">2Fe-2S</keyword>
<keyword evidence="6" id="KW-0411">Iron-sulfur</keyword>
<sequence>RTLHLQLRRQRQMCIRARTRVADVPEGGGVILSEERVVVTQPEPGEYRAFSAVCTHQGCVVSDISNGAINCACHQSSFSITDGSVLGGPATAPLPEQAITVEGDSVRLG</sequence>
<comment type="cofactor">
    <cofactor evidence="9">
        <name>[2Fe-2S] cluster</name>
        <dbReference type="ChEBI" id="CHEBI:190135"/>
    </cofactor>
</comment>
<evidence type="ECO:0000256" key="3">
    <source>
        <dbReference type="ARBA" id="ARBA00022714"/>
    </source>
</evidence>
<comment type="function">
    <text evidence="1">Iron-sulfur subunit of the cytochrome bc1 complex, an essential component of the respiratory electron transport chain required for ATP synthesis. The bc1 complex catalyzes the oxidation of menaquinol and the reduction of cytochrome c in the respiratory chain. The bc1 complex operates through a Q-cycle mechanism that couples electron transfer to generation of the proton gradient that drives ATP synthesis.</text>
</comment>
<feature type="non-terminal residue" evidence="11">
    <location>
        <position position="1"/>
    </location>
</feature>
<keyword evidence="5" id="KW-0408">Iron</keyword>
<dbReference type="InterPro" id="IPR017941">
    <property type="entry name" value="Rieske_2Fe-2S"/>
</dbReference>
<keyword evidence="4" id="KW-0479">Metal-binding</keyword>
<keyword evidence="7" id="KW-1015">Disulfide bond</keyword>
<evidence type="ECO:0000256" key="1">
    <source>
        <dbReference type="ARBA" id="ARBA00002494"/>
    </source>
</evidence>
<dbReference type="GO" id="GO:0046872">
    <property type="term" value="F:metal ion binding"/>
    <property type="evidence" value="ECO:0007669"/>
    <property type="project" value="UniProtKB-KW"/>
</dbReference>
<evidence type="ECO:0000256" key="5">
    <source>
        <dbReference type="ARBA" id="ARBA00023004"/>
    </source>
</evidence>
<keyword evidence="12" id="KW-1185">Reference proteome</keyword>
<dbReference type="InterPro" id="IPR014349">
    <property type="entry name" value="Rieske_Fe-S_prot"/>
</dbReference>
<dbReference type="AlphaFoldDB" id="A0A7W3T9F1"/>